<evidence type="ECO:0000313" key="3">
    <source>
        <dbReference type="Proteomes" id="UP000315783"/>
    </source>
</evidence>
<dbReference type="EMBL" id="SPUK01000004">
    <property type="protein sequence ID" value="TQV97798.1"/>
    <property type="molecule type" value="Genomic_DNA"/>
</dbReference>
<feature type="compositionally biased region" description="Basic residues" evidence="1">
    <location>
        <begin position="42"/>
        <end position="55"/>
    </location>
</feature>
<dbReference type="AlphaFoldDB" id="A0A545V7W8"/>
<organism evidence="2 3">
    <name type="scientific">Cordyceps javanica</name>
    <dbReference type="NCBI Taxonomy" id="43265"/>
    <lineage>
        <taxon>Eukaryota</taxon>
        <taxon>Fungi</taxon>
        <taxon>Dikarya</taxon>
        <taxon>Ascomycota</taxon>
        <taxon>Pezizomycotina</taxon>
        <taxon>Sordariomycetes</taxon>
        <taxon>Hypocreomycetidae</taxon>
        <taxon>Hypocreales</taxon>
        <taxon>Cordycipitaceae</taxon>
        <taxon>Cordyceps</taxon>
    </lineage>
</organism>
<feature type="region of interest" description="Disordered" evidence="1">
    <location>
        <begin position="35"/>
        <end position="114"/>
    </location>
</feature>
<feature type="compositionally biased region" description="Polar residues" evidence="1">
    <location>
        <begin position="56"/>
        <end position="65"/>
    </location>
</feature>
<keyword evidence="3" id="KW-1185">Reference proteome</keyword>
<name>A0A545V7W8_9HYPO</name>
<protein>
    <submittedName>
        <fullName evidence="2">Uncharacterized protein</fullName>
    </submittedName>
</protein>
<reference evidence="2 3" key="1">
    <citation type="journal article" date="2019" name="Appl. Microbiol. Biotechnol.">
        <title>Genome sequence of Isaria javanica and comparative genome analysis insights into family S53 peptidase evolution in fungal entomopathogens.</title>
        <authorList>
            <person name="Lin R."/>
            <person name="Zhang X."/>
            <person name="Xin B."/>
            <person name="Zou M."/>
            <person name="Gao Y."/>
            <person name="Qin F."/>
            <person name="Hu Q."/>
            <person name="Xie B."/>
            <person name="Cheng X."/>
        </authorList>
    </citation>
    <scope>NUCLEOTIDE SEQUENCE [LARGE SCALE GENOMIC DNA]</scope>
    <source>
        <strain evidence="2 3">IJ1G</strain>
    </source>
</reference>
<evidence type="ECO:0000313" key="2">
    <source>
        <dbReference type="EMBL" id="TQV97798.1"/>
    </source>
</evidence>
<gene>
    <name evidence="2" type="ORF">IF1G_03541</name>
</gene>
<dbReference type="Proteomes" id="UP000315783">
    <property type="component" value="Unassembled WGS sequence"/>
</dbReference>
<proteinExistence type="predicted"/>
<evidence type="ECO:0000256" key="1">
    <source>
        <dbReference type="SAM" id="MobiDB-lite"/>
    </source>
</evidence>
<comment type="caution">
    <text evidence="2">The sequence shown here is derived from an EMBL/GenBank/DDBJ whole genome shotgun (WGS) entry which is preliminary data.</text>
</comment>
<accession>A0A545V7W8</accession>
<sequence length="114" mass="12073">MSNAAQSSGLCPVCGAYAREECRLLGIRENGRLDAYASKSGGKPRNRWSTRRKHQTQPCLGSSSGAERFGRGQTGGPFRPTGKHPSGRGAEAGSYAESLRGTGPLVRAGRKSHD</sequence>